<dbReference type="Pfam" id="PF01513">
    <property type="entry name" value="NAD_kinase"/>
    <property type="match status" value="1"/>
</dbReference>
<gene>
    <name evidence="2" type="ORF">FEQUK3_LOCUS2643</name>
</gene>
<feature type="compositionally biased region" description="Polar residues" evidence="1">
    <location>
        <begin position="146"/>
        <end position="158"/>
    </location>
</feature>
<comment type="caution">
    <text evidence="2">The sequence shown here is derived from an EMBL/GenBank/DDBJ whole genome shotgun (WGS) entry which is preliminary data.</text>
</comment>
<name>A0A8J2N814_FUSEQ</name>
<evidence type="ECO:0000256" key="1">
    <source>
        <dbReference type="SAM" id="MobiDB-lite"/>
    </source>
</evidence>
<feature type="region of interest" description="Disordered" evidence="1">
    <location>
        <begin position="146"/>
        <end position="167"/>
    </location>
</feature>
<dbReference type="HAMAP" id="MF_00361">
    <property type="entry name" value="NAD_kinase"/>
    <property type="match status" value="1"/>
</dbReference>
<dbReference type="EMBL" id="CAJSTJ010000111">
    <property type="protein sequence ID" value="CAG7556956.1"/>
    <property type="molecule type" value="Genomic_DNA"/>
</dbReference>
<reference evidence="2" key="1">
    <citation type="submission" date="2021-05" db="EMBL/GenBank/DDBJ databases">
        <authorList>
            <person name="Khan N."/>
        </authorList>
    </citation>
    <scope>NUCLEOTIDE SEQUENCE</scope>
</reference>
<proteinExistence type="inferred from homology"/>
<dbReference type="PANTHER" id="PTHR20275:SF0">
    <property type="entry name" value="NAD KINASE"/>
    <property type="match status" value="1"/>
</dbReference>
<feature type="compositionally biased region" description="Low complexity" evidence="1">
    <location>
        <begin position="196"/>
        <end position="208"/>
    </location>
</feature>
<feature type="compositionally biased region" description="Polar residues" evidence="1">
    <location>
        <begin position="209"/>
        <end position="227"/>
    </location>
</feature>
<dbReference type="InterPro" id="IPR002504">
    <property type="entry name" value="NADK"/>
</dbReference>
<dbReference type="PANTHER" id="PTHR20275">
    <property type="entry name" value="NAD KINASE"/>
    <property type="match status" value="1"/>
</dbReference>
<dbReference type="Proteomes" id="UP000693738">
    <property type="component" value="Unassembled WGS sequence"/>
</dbReference>
<feature type="compositionally biased region" description="Low complexity" evidence="1">
    <location>
        <begin position="97"/>
        <end position="132"/>
    </location>
</feature>
<dbReference type="FunFam" id="2.60.200.30:FF:000005">
    <property type="entry name" value="NAD+ kinase Utr1"/>
    <property type="match status" value="1"/>
</dbReference>
<protein>
    <recommendedName>
        <fullName evidence="4">Nad+ kinase</fullName>
    </recommendedName>
</protein>
<dbReference type="Pfam" id="PF20143">
    <property type="entry name" value="NAD_kinase_C"/>
    <property type="match status" value="1"/>
</dbReference>
<dbReference type="AlphaFoldDB" id="A0A8J2N814"/>
<dbReference type="GO" id="GO:0003951">
    <property type="term" value="F:NAD+ kinase activity"/>
    <property type="evidence" value="ECO:0007669"/>
    <property type="project" value="InterPro"/>
</dbReference>
<evidence type="ECO:0008006" key="4">
    <source>
        <dbReference type="Google" id="ProtNLM"/>
    </source>
</evidence>
<dbReference type="FunFam" id="3.40.50.10330:FF:000025">
    <property type="entry name" value="NAD+ kinase Utr1"/>
    <property type="match status" value="1"/>
</dbReference>
<accession>A0A8J2N814</accession>
<organism evidence="2 3">
    <name type="scientific">Fusarium equiseti</name>
    <name type="common">Fusarium scirpi</name>
    <dbReference type="NCBI Taxonomy" id="61235"/>
    <lineage>
        <taxon>Eukaryota</taxon>
        <taxon>Fungi</taxon>
        <taxon>Dikarya</taxon>
        <taxon>Ascomycota</taxon>
        <taxon>Pezizomycotina</taxon>
        <taxon>Sordariomycetes</taxon>
        <taxon>Hypocreomycetidae</taxon>
        <taxon>Hypocreales</taxon>
        <taxon>Nectriaceae</taxon>
        <taxon>Fusarium</taxon>
        <taxon>Fusarium incarnatum-equiseti species complex</taxon>
    </lineage>
</organism>
<feature type="compositionally biased region" description="Low complexity" evidence="1">
    <location>
        <begin position="66"/>
        <end position="80"/>
    </location>
</feature>
<feature type="compositionally biased region" description="Polar residues" evidence="1">
    <location>
        <begin position="48"/>
        <end position="65"/>
    </location>
</feature>
<feature type="region of interest" description="Disordered" evidence="1">
    <location>
        <begin position="1"/>
        <end position="132"/>
    </location>
</feature>
<dbReference type="GO" id="GO:0006741">
    <property type="term" value="P:NADP+ biosynthetic process"/>
    <property type="evidence" value="ECO:0007669"/>
    <property type="project" value="InterPro"/>
</dbReference>
<feature type="region of interest" description="Disordered" evidence="1">
    <location>
        <begin position="187"/>
        <end position="227"/>
    </location>
</feature>
<evidence type="ECO:0000313" key="3">
    <source>
        <dbReference type="Proteomes" id="UP000693738"/>
    </source>
</evidence>
<sequence>MTGVLSPTALHPALGSPRDRDNNGYSSSTLSPASIPLPAPSPLKKTTFAPSESDSCQTQSQVFEQSGSFSAPLLPSLSFSDHPQVPDPLNPQPFLEDSTSTAASTLSSAQAQDQQKDTAPLSSSSLLVSPSSLPLSASDQTASWASSQYQAHRSNSGPRVSASVVRHHKPDALSLALPPSSHKMIASVHNSEAQESDSQSLSQPASSSTVPGLSNVLKTSGSATPSQSLTDALNDLAKSRLPTAGATPTTARTYTSIASNDTATSDAAATILASTLQSPCFYHQRFADAVDIGKVLEEIKNDVSMSHSRLVATATGVREVSKQLQRRPIKRAVRNIMIVTKARDNQLVYLTRELAGWLLRTPRYGSDLGVNVYVDAKLRNSRRFDASGLLNENPRFQHMLKYWTPDLCWSQPEKFDLVLTLGGDGTVLFTSWLFQRIVPPVLSFSLGSLGFMTTFEFEKYKEHLNRVMGDDGMKINLRMRFTCTVHRNNRGAGALDAPKLEEPEQFEVLNELVIDRGPSPYVSNLELYGDDELLTVVQADGCIFSTPTGSTAYSLSAGGALVHPDIPAILLTPICPHTLSFRPMVLSDTMALRVVVPRNSRATAYCAFDGKGRLELRQGDCVTITASQYPFPTVTRTDNEWFDSVSRTLRWNVRASAQKPFDADVAEDGKDDDEIGWDIDTDSACYASEDGSVSASPIRRQMSLLGL</sequence>
<evidence type="ECO:0000313" key="2">
    <source>
        <dbReference type="EMBL" id="CAG7556956.1"/>
    </source>
</evidence>